<feature type="non-terminal residue" evidence="2">
    <location>
        <position position="206"/>
    </location>
</feature>
<feature type="repeat" description="WD" evidence="1">
    <location>
        <begin position="155"/>
        <end position="196"/>
    </location>
</feature>
<organism evidence="2 3">
    <name type="scientific">Haematococcus lacustris</name>
    <name type="common">Green alga</name>
    <name type="synonym">Haematococcus pluvialis</name>
    <dbReference type="NCBI Taxonomy" id="44745"/>
    <lineage>
        <taxon>Eukaryota</taxon>
        <taxon>Viridiplantae</taxon>
        <taxon>Chlorophyta</taxon>
        <taxon>core chlorophytes</taxon>
        <taxon>Chlorophyceae</taxon>
        <taxon>CS clade</taxon>
        <taxon>Chlamydomonadales</taxon>
        <taxon>Haematococcaceae</taxon>
        <taxon>Haematococcus</taxon>
    </lineage>
</organism>
<dbReference type="GO" id="GO:0080008">
    <property type="term" value="C:Cul4-RING E3 ubiquitin ligase complex"/>
    <property type="evidence" value="ECO:0007669"/>
    <property type="project" value="TreeGrafter"/>
</dbReference>
<dbReference type="EMBL" id="BLLF01001999">
    <property type="protein sequence ID" value="GFH22251.1"/>
    <property type="molecule type" value="Genomic_DNA"/>
</dbReference>
<name>A0A699ZIX7_HAELA</name>
<feature type="non-terminal residue" evidence="2">
    <location>
        <position position="1"/>
    </location>
</feature>
<sequence>MRGCVQVNSLALLLKRETGLGDPGCSGFSRSQRQHLTVLPSGLPTTPCRLMDSMDSRAYIGQFSRDGAFFVVGYQDQRVRLYDVEEGWKLRKDVRARGIRWTITDTCVSPDQRYLLYASINPTVHLVAVGSGGSDNVVESVANITEVHEALDFDPSRHTFGIWSVRWSGDGREIIAGTNNRSVYIYDLGESKVVARVAGHADDVNA</sequence>
<dbReference type="PANTHER" id="PTHR19847">
    <property type="entry name" value="DDB1- AND CUL4-ASSOCIATED FACTOR 11"/>
    <property type="match status" value="1"/>
</dbReference>
<evidence type="ECO:0000313" key="2">
    <source>
        <dbReference type="EMBL" id="GFH22251.1"/>
    </source>
</evidence>
<dbReference type="InterPro" id="IPR036322">
    <property type="entry name" value="WD40_repeat_dom_sf"/>
</dbReference>
<dbReference type="SMART" id="SM00320">
    <property type="entry name" value="WD40"/>
    <property type="match status" value="3"/>
</dbReference>
<dbReference type="GO" id="GO:0043161">
    <property type="term" value="P:proteasome-mediated ubiquitin-dependent protein catabolic process"/>
    <property type="evidence" value="ECO:0007669"/>
    <property type="project" value="TreeGrafter"/>
</dbReference>
<dbReference type="PROSITE" id="PS50082">
    <property type="entry name" value="WD_REPEATS_2"/>
    <property type="match status" value="1"/>
</dbReference>
<dbReference type="InterPro" id="IPR051859">
    <property type="entry name" value="DCAF"/>
</dbReference>
<dbReference type="AlphaFoldDB" id="A0A699ZIX7"/>
<evidence type="ECO:0000256" key="1">
    <source>
        <dbReference type="PROSITE-ProRule" id="PRU00221"/>
    </source>
</evidence>
<dbReference type="PANTHER" id="PTHR19847:SF7">
    <property type="entry name" value="DDB1- AND CUL4-ASSOCIATED FACTOR 11"/>
    <property type="match status" value="1"/>
</dbReference>
<dbReference type="Pfam" id="PF00400">
    <property type="entry name" value="WD40"/>
    <property type="match status" value="2"/>
</dbReference>
<reference evidence="2 3" key="1">
    <citation type="submission" date="2020-02" db="EMBL/GenBank/DDBJ databases">
        <title>Draft genome sequence of Haematococcus lacustris strain NIES-144.</title>
        <authorList>
            <person name="Morimoto D."/>
            <person name="Nakagawa S."/>
            <person name="Yoshida T."/>
            <person name="Sawayama S."/>
        </authorList>
    </citation>
    <scope>NUCLEOTIDE SEQUENCE [LARGE SCALE GENOMIC DNA]</scope>
    <source>
        <strain evidence="2 3">NIES-144</strain>
    </source>
</reference>
<gene>
    <name evidence="2" type="ORF">HaLaN_19686</name>
</gene>
<proteinExistence type="predicted"/>
<dbReference type="InterPro" id="IPR001680">
    <property type="entry name" value="WD40_rpt"/>
</dbReference>
<dbReference type="InterPro" id="IPR015943">
    <property type="entry name" value="WD40/YVTN_repeat-like_dom_sf"/>
</dbReference>
<evidence type="ECO:0000313" key="3">
    <source>
        <dbReference type="Proteomes" id="UP000485058"/>
    </source>
</evidence>
<protein>
    <submittedName>
        <fullName evidence="2">WD_REPEATS_REGION domain-containing protein</fullName>
    </submittedName>
</protein>
<accession>A0A699ZIX7</accession>
<dbReference type="SUPFAM" id="SSF50978">
    <property type="entry name" value="WD40 repeat-like"/>
    <property type="match status" value="1"/>
</dbReference>
<keyword evidence="1" id="KW-0853">WD repeat</keyword>
<comment type="caution">
    <text evidence="2">The sequence shown here is derived from an EMBL/GenBank/DDBJ whole genome shotgun (WGS) entry which is preliminary data.</text>
</comment>
<dbReference type="Gene3D" id="2.130.10.10">
    <property type="entry name" value="YVTN repeat-like/Quinoprotein amine dehydrogenase"/>
    <property type="match status" value="1"/>
</dbReference>
<dbReference type="Proteomes" id="UP000485058">
    <property type="component" value="Unassembled WGS sequence"/>
</dbReference>
<keyword evidence="3" id="KW-1185">Reference proteome</keyword>